<accession>A0A8X7VGS5</accession>
<protein>
    <recommendedName>
        <fullName evidence="1">Bet v I/Major latex protein domain-containing protein</fullName>
    </recommendedName>
</protein>
<evidence type="ECO:0000313" key="3">
    <source>
        <dbReference type="Proteomes" id="UP000886595"/>
    </source>
</evidence>
<dbReference type="GO" id="GO:0006952">
    <property type="term" value="P:defense response"/>
    <property type="evidence" value="ECO:0007669"/>
    <property type="project" value="InterPro"/>
</dbReference>
<evidence type="ECO:0000313" key="2">
    <source>
        <dbReference type="EMBL" id="KAG2311006.1"/>
    </source>
</evidence>
<dbReference type="EMBL" id="JAAMPC010000005">
    <property type="protein sequence ID" value="KAG2311006.1"/>
    <property type="molecule type" value="Genomic_DNA"/>
</dbReference>
<comment type="caution">
    <text evidence="2">The sequence shown here is derived from an EMBL/GenBank/DDBJ whole genome shotgun (WGS) entry which is preliminary data.</text>
</comment>
<dbReference type="InterPro" id="IPR023393">
    <property type="entry name" value="START-like_dom_sf"/>
</dbReference>
<dbReference type="SUPFAM" id="SSF55961">
    <property type="entry name" value="Bet v1-like"/>
    <property type="match status" value="1"/>
</dbReference>
<reference evidence="2 3" key="1">
    <citation type="submission" date="2020-02" db="EMBL/GenBank/DDBJ databases">
        <authorList>
            <person name="Ma Q."/>
            <person name="Huang Y."/>
            <person name="Song X."/>
            <person name="Pei D."/>
        </authorList>
    </citation>
    <scope>NUCLEOTIDE SEQUENCE [LARGE SCALE GENOMIC DNA]</scope>
    <source>
        <strain evidence="2">Sxm20200214</strain>
        <tissue evidence="2">Leaf</tissue>
    </source>
</reference>
<dbReference type="InterPro" id="IPR000916">
    <property type="entry name" value="Bet_v_I/MLP"/>
</dbReference>
<proteinExistence type="predicted"/>
<gene>
    <name evidence="2" type="ORF">Bca52824_022563</name>
</gene>
<dbReference type="OrthoDB" id="1037914at2759"/>
<dbReference type="PANTHER" id="PTHR31907">
    <property type="entry name" value="MLP-LIKE PROTEIN 423"/>
    <property type="match status" value="1"/>
</dbReference>
<organism evidence="2 3">
    <name type="scientific">Brassica carinata</name>
    <name type="common">Ethiopian mustard</name>
    <name type="synonym">Abyssinian cabbage</name>
    <dbReference type="NCBI Taxonomy" id="52824"/>
    <lineage>
        <taxon>Eukaryota</taxon>
        <taxon>Viridiplantae</taxon>
        <taxon>Streptophyta</taxon>
        <taxon>Embryophyta</taxon>
        <taxon>Tracheophyta</taxon>
        <taxon>Spermatophyta</taxon>
        <taxon>Magnoliopsida</taxon>
        <taxon>eudicotyledons</taxon>
        <taxon>Gunneridae</taxon>
        <taxon>Pentapetalae</taxon>
        <taxon>rosids</taxon>
        <taxon>malvids</taxon>
        <taxon>Brassicales</taxon>
        <taxon>Brassicaceae</taxon>
        <taxon>Brassiceae</taxon>
        <taxon>Brassica</taxon>
    </lineage>
</organism>
<evidence type="ECO:0000259" key="1">
    <source>
        <dbReference type="Pfam" id="PF00407"/>
    </source>
</evidence>
<dbReference type="InterPro" id="IPR051761">
    <property type="entry name" value="MLP-like_ligand-binding"/>
</dbReference>
<dbReference type="AlphaFoldDB" id="A0A8X7VGS5"/>
<name>A0A8X7VGS5_BRACI</name>
<dbReference type="Proteomes" id="UP000886595">
    <property type="component" value="Unassembled WGS sequence"/>
</dbReference>
<keyword evidence="3" id="KW-1185">Reference proteome</keyword>
<dbReference type="Pfam" id="PF00407">
    <property type="entry name" value="Bet_v_1"/>
    <property type="match status" value="1"/>
</dbReference>
<feature type="domain" description="Bet v I/Major latex protein" evidence="1">
    <location>
        <begin position="120"/>
        <end position="197"/>
    </location>
</feature>
<sequence length="210" mass="23674">MTRSGKEKDVEQPEIVSKVLSDPYGSVHDSISQDISTVRLTGDWAGSDKEVHWANGPDFKSGRLNLDLVRMDELVSRFIIVLGTKPSIVESNRSVFGVINAYLVMVSGTKDGGANEKITEYVGWEKRTETLSMSRNLVTDSYKKFKATMTVTPKAYEADGSCVLWTVEFEKIRHDVEDPVWIIDSLINYLKVIDGILIYSLLEMTWNLNM</sequence>
<dbReference type="Gene3D" id="3.30.530.20">
    <property type="match status" value="1"/>
</dbReference>